<dbReference type="SUPFAM" id="SSF47794">
    <property type="entry name" value="Rad51 N-terminal domain-like"/>
    <property type="match status" value="1"/>
</dbReference>
<dbReference type="EMBL" id="CP034345">
    <property type="protein sequence ID" value="QGX94674.1"/>
    <property type="molecule type" value="Genomic_DNA"/>
</dbReference>
<proteinExistence type="predicted"/>
<dbReference type="KEGG" id="hra:EI982_07640"/>
<feature type="compositionally biased region" description="Low complexity" evidence="1">
    <location>
        <begin position="50"/>
        <end position="63"/>
    </location>
</feature>
<dbReference type="GeneID" id="99245981"/>
<dbReference type="RefSeq" id="WP_157689023.1">
    <property type="nucleotide sequence ID" value="NZ_CP034345.1"/>
</dbReference>
<dbReference type="AlphaFoldDB" id="A0A6B9F8H1"/>
<keyword evidence="3" id="KW-1185">Reference proteome</keyword>
<feature type="compositionally biased region" description="Acidic residues" evidence="1">
    <location>
        <begin position="64"/>
        <end position="73"/>
    </location>
</feature>
<dbReference type="OrthoDB" id="202878at2157"/>
<dbReference type="InterPro" id="IPR010995">
    <property type="entry name" value="DNA_repair_Rad51/TF_NusA_a-hlx"/>
</dbReference>
<dbReference type="Proteomes" id="UP000428325">
    <property type="component" value="Chromosome"/>
</dbReference>
<feature type="region of interest" description="Disordered" evidence="1">
    <location>
        <begin position="11"/>
        <end position="114"/>
    </location>
</feature>
<evidence type="ECO:0000313" key="2">
    <source>
        <dbReference type="EMBL" id="QGX94674.1"/>
    </source>
</evidence>
<accession>A0A6B9F8H1</accession>
<name>A0A6B9F8H1_9EURY</name>
<dbReference type="GO" id="GO:0000166">
    <property type="term" value="F:nucleotide binding"/>
    <property type="evidence" value="ECO:0007669"/>
    <property type="project" value="InterPro"/>
</dbReference>
<gene>
    <name evidence="2" type="ORF">EI982_07640</name>
</gene>
<sequence>MGILDTLLSLLGLDGSSSNDEPRETTVSVERDRVETDSEAAVKGTDSADEAAAGTEAAASTDSLVDEDADAAEPAEAAGPDASDTETELDTAAAESAGETTGEHDGEPATTGESVEVIKGIGPAYAERLSAAGVESVADLAAADAEELAPKVDLSAKRVGRWIDRAKDR</sequence>
<reference evidence="2 3" key="1">
    <citation type="submission" date="2018-12" db="EMBL/GenBank/DDBJ databases">
        <title>Complete genome sequence of Haloplanus rallus MBLA0036.</title>
        <authorList>
            <person name="Nam Y.-d."/>
            <person name="Kang J."/>
            <person name="Chung W.-H."/>
            <person name="Park Y.S."/>
        </authorList>
    </citation>
    <scope>NUCLEOTIDE SEQUENCE [LARGE SCALE GENOMIC DNA]</scope>
    <source>
        <strain evidence="2 3">MBLA0036</strain>
    </source>
</reference>
<feature type="compositionally biased region" description="Low complexity" evidence="1">
    <location>
        <begin position="91"/>
        <end position="100"/>
    </location>
</feature>
<organism evidence="2 3">
    <name type="scientific">Haloplanus rallus</name>
    <dbReference type="NCBI Taxonomy" id="1816183"/>
    <lineage>
        <taxon>Archaea</taxon>
        <taxon>Methanobacteriati</taxon>
        <taxon>Methanobacteriota</taxon>
        <taxon>Stenosarchaea group</taxon>
        <taxon>Halobacteria</taxon>
        <taxon>Halobacteriales</taxon>
        <taxon>Haloferacaceae</taxon>
        <taxon>Haloplanus</taxon>
    </lineage>
</organism>
<dbReference type="Gene3D" id="1.10.150.20">
    <property type="entry name" value="5' to 3' exonuclease, C-terminal subdomain"/>
    <property type="match status" value="1"/>
</dbReference>
<feature type="compositionally biased region" description="Basic and acidic residues" evidence="1">
    <location>
        <begin position="20"/>
        <end position="36"/>
    </location>
</feature>
<evidence type="ECO:0000313" key="3">
    <source>
        <dbReference type="Proteomes" id="UP000428325"/>
    </source>
</evidence>
<dbReference type="Pfam" id="PF14520">
    <property type="entry name" value="HHH_5"/>
    <property type="match status" value="1"/>
</dbReference>
<evidence type="ECO:0000256" key="1">
    <source>
        <dbReference type="SAM" id="MobiDB-lite"/>
    </source>
</evidence>
<protein>
    <submittedName>
        <fullName evidence="2">Helix-hairpin-helix domain-containing protein</fullName>
    </submittedName>
</protein>